<keyword evidence="3" id="KW-0540">Nuclease</keyword>
<gene>
    <name evidence="9" type="ORF">HELGO_WM30938</name>
</gene>
<proteinExistence type="inferred from homology"/>
<dbReference type="CDD" id="cd18752">
    <property type="entry name" value="PIN_VapC4-5_FitB-like"/>
    <property type="match status" value="1"/>
</dbReference>
<keyword evidence="5" id="KW-0378">Hydrolase</keyword>
<dbReference type="Pfam" id="PF01850">
    <property type="entry name" value="PIN"/>
    <property type="match status" value="1"/>
</dbReference>
<reference evidence="9" key="1">
    <citation type="submission" date="2020-01" db="EMBL/GenBank/DDBJ databases">
        <authorList>
            <person name="Meier V. D."/>
            <person name="Meier V D."/>
        </authorList>
    </citation>
    <scope>NUCLEOTIDE SEQUENCE</scope>
    <source>
        <strain evidence="9">HLG_WM_MAG_09</strain>
    </source>
</reference>
<comment type="cofactor">
    <cofactor evidence="1">
        <name>Mg(2+)</name>
        <dbReference type="ChEBI" id="CHEBI:18420"/>
    </cofactor>
</comment>
<protein>
    <submittedName>
        <fullName evidence="9">PIN domain nuclease</fullName>
    </submittedName>
</protein>
<evidence type="ECO:0000256" key="7">
    <source>
        <dbReference type="ARBA" id="ARBA00038093"/>
    </source>
</evidence>
<evidence type="ECO:0000256" key="6">
    <source>
        <dbReference type="ARBA" id="ARBA00022842"/>
    </source>
</evidence>
<evidence type="ECO:0000313" key="9">
    <source>
        <dbReference type="EMBL" id="CAA6806228.1"/>
    </source>
</evidence>
<evidence type="ECO:0000256" key="2">
    <source>
        <dbReference type="ARBA" id="ARBA00022649"/>
    </source>
</evidence>
<keyword evidence="2" id="KW-1277">Toxin-antitoxin system</keyword>
<accession>A0A6S6SJ93</accession>
<dbReference type="InterPro" id="IPR002716">
    <property type="entry name" value="PIN_dom"/>
</dbReference>
<dbReference type="PANTHER" id="PTHR33653:SF1">
    <property type="entry name" value="RIBONUCLEASE VAPC2"/>
    <property type="match status" value="1"/>
</dbReference>
<dbReference type="Gene3D" id="3.40.50.1010">
    <property type="entry name" value="5'-nuclease"/>
    <property type="match status" value="1"/>
</dbReference>
<dbReference type="SUPFAM" id="SSF88723">
    <property type="entry name" value="PIN domain-like"/>
    <property type="match status" value="1"/>
</dbReference>
<dbReference type="GO" id="GO:0004518">
    <property type="term" value="F:nuclease activity"/>
    <property type="evidence" value="ECO:0007669"/>
    <property type="project" value="UniProtKB-KW"/>
</dbReference>
<keyword evidence="6" id="KW-0460">Magnesium</keyword>
<dbReference type="InterPro" id="IPR050556">
    <property type="entry name" value="Type_II_TA_system_RNase"/>
</dbReference>
<feature type="domain" description="PIN" evidence="8">
    <location>
        <begin position="2"/>
        <end position="126"/>
    </location>
</feature>
<comment type="similarity">
    <text evidence="7">Belongs to the PINc/VapC protein family.</text>
</comment>
<evidence type="ECO:0000256" key="3">
    <source>
        <dbReference type="ARBA" id="ARBA00022722"/>
    </source>
</evidence>
<dbReference type="EMBL" id="CACVAT010000092">
    <property type="protein sequence ID" value="CAA6806228.1"/>
    <property type="molecule type" value="Genomic_DNA"/>
</dbReference>
<evidence type="ECO:0000256" key="5">
    <source>
        <dbReference type="ARBA" id="ARBA00022801"/>
    </source>
</evidence>
<keyword evidence="4" id="KW-0479">Metal-binding</keyword>
<evidence type="ECO:0000256" key="1">
    <source>
        <dbReference type="ARBA" id="ARBA00001946"/>
    </source>
</evidence>
<evidence type="ECO:0000256" key="4">
    <source>
        <dbReference type="ARBA" id="ARBA00022723"/>
    </source>
</evidence>
<organism evidence="9">
    <name type="scientific">uncultured Thiotrichaceae bacterium</name>
    <dbReference type="NCBI Taxonomy" id="298394"/>
    <lineage>
        <taxon>Bacteria</taxon>
        <taxon>Pseudomonadati</taxon>
        <taxon>Pseudomonadota</taxon>
        <taxon>Gammaproteobacteria</taxon>
        <taxon>Thiotrichales</taxon>
        <taxon>Thiotrichaceae</taxon>
        <taxon>environmental samples</taxon>
    </lineage>
</organism>
<sequence>MYLFDTDILTNIVKPLPSPQLLERLHHLTQEQQFVSTITISEIVYGAEKSNRPQFHLDNLERILLPAVNIIGFDAKAAYVCGRIRAELEKKGTPLALADLEIASIAIANDFILVTNNLRHFERIERLQCESWL</sequence>
<dbReference type="AlphaFoldDB" id="A0A6S6SJ93"/>
<evidence type="ECO:0000259" key="8">
    <source>
        <dbReference type="Pfam" id="PF01850"/>
    </source>
</evidence>
<dbReference type="PANTHER" id="PTHR33653">
    <property type="entry name" value="RIBONUCLEASE VAPC2"/>
    <property type="match status" value="1"/>
</dbReference>
<dbReference type="GO" id="GO:0046872">
    <property type="term" value="F:metal ion binding"/>
    <property type="evidence" value="ECO:0007669"/>
    <property type="project" value="UniProtKB-KW"/>
</dbReference>
<name>A0A6S6SJ93_9GAMM</name>
<dbReference type="GO" id="GO:0016787">
    <property type="term" value="F:hydrolase activity"/>
    <property type="evidence" value="ECO:0007669"/>
    <property type="project" value="UniProtKB-KW"/>
</dbReference>
<dbReference type="InterPro" id="IPR029060">
    <property type="entry name" value="PIN-like_dom_sf"/>
</dbReference>